<dbReference type="InterPro" id="IPR003331">
    <property type="entry name" value="UDP_GlcNAc_Epimerase_2_dom"/>
</dbReference>
<gene>
    <name evidence="7" type="primary">vpsA</name>
    <name evidence="7" type="ORF">GCM10022229_26360</name>
</gene>
<evidence type="ECO:0000256" key="3">
    <source>
        <dbReference type="ARBA" id="ARBA00038209"/>
    </source>
</evidence>
<dbReference type="PANTHER" id="PTHR43174">
    <property type="entry name" value="UDP-N-ACETYLGLUCOSAMINE 2-EPIMERASE"/>
    <property type="match status" value="1"/>
</dbReference>
<dbReference type="Pfam" id="PF02350">
    <property type="entry name" value="Epimerase_2"/>
    <property type="match status" value="1"/>
</dbReference>
<evidence type="ECO:0000313" key="7">
    <source>
        <dbReference type="EMBL" id="GAA3931556.1"/>
    </source>
</evidence>
<feature type="domain" description="UDP-N-acetylglucosamine 2-epimerase" evidence="6">
    <location>
        <begin position="25"/>
        <end position="371"/>
    </location>
</feature>
<comment type="caution">
    <text evidence="7">The sequence shown here is derived from an EMBL/GenBank/DDBJ whole genome shotgun (WGS) entry which is preliminary data.</text>
</comment>
<dbReference type="PANTHER" id="PTHR43174:SF2">
    <property type="entry name" value="UDP-N-ACETYLGLUCOSAMINE 2-EPIMERASE"/>
    <property type="match status" value="1"/>
</dbReference>
<dbReference type="CDD" id="cd03786">
    <property type="entry name" value="GTB_UDP-GlcNAc_2-Epimerase"/>
    <property type="match status" value="1"/>
</dbReference>
<comment type="catalytic activity">
    <reaction evidence="2">
        <text>UDP-N-acetyl-alpha-D-glucosamine = UDP-N-acetyl-alpha-D-mannosamine</text>
        <dbReference type="Rhea" id="RHEA:17213"/>
        <dbReference type="ChEBI" id="CHEBI:57705"/>
        <dbReference type="ChEBI" id="CHEBI:68623"/>
        <dbReference type="EC" id="5.1.3.14"/>
    </reaction>
</comment>
<keyword evidence="8" id="KW-1185">Reference proteome</keyword>
<dbReference type="EC" id="5.1.3.14" evidence="4"/>
<evidence type="ECO:0000259" key="6">
    <source>
        <dbReference type="Pfam" id="PF02350"/>
    </source>
</evidence>
<reference evidence="8" key="1">
    <citation type="journal article" date="2019" name="Int. J. Syst. Evol. Microbiol.">
        <title>The Global Catalogue of Microorganisms (GCM) 10K type strain sequencing project: providing services to taxonomists for standard genome sequencing and annotation.</title>
        <authorList>
            <consortium name="The Broad Institute Genomics Platform"/>
            <consortium name="The Broad Institute Genome Sequencing Center for Infectious Disease"/>
            <person name="Wu L."/>
            <person name="Ma J."/>
        </authorList>
    </citation>
    <scope>NUCLEOTIDE SEQUENCE [LARGE SCALE GENOMIC DNA]</scope>
    <source>
        <strain evidence="8">JCM 16916</strain>
    </source>
</reference>
<dbReference type="EMBL" id="BAAAZU010000030">
    <property type="protein sequence ID" value="GAA3931556.1"/>
    <property type="molecule type" value="Genomic_DNA"/>
</dbReference>
<organism evidence="7 8">
    <name type="scientific">Luteimonas lutimaris</name>
    <dbReference type="NCBI Taxonomy" id="698645"/>
    <lineage>
        <taxon>Bacteria</taxon>
        <taxon>Pseudomonadati</taxon>
        <taxon>Pseudomonadota</taxon>
        <taxon>Gammaproteobacteria</taxon>
        <taxon>Lysobacterales</taxon>
        <taxon>Lysobacteraceae</taxon>
        <taxon>Luteimonas</taxon>
    </lineage>
</organism>
<evidence type="ECO:0000256" key="4">
    <source>
        <dbReference type="ARBA" id="ARBA00038858"/>
    </source>
</evidence>
<evidence type="ECO:0000256" key="1">
    <source>
        <dbReference type="ARBA" id="ARBA00023235"/>
    </source>
</evidence>
<dbReference type="InterPro" id="IPR029767">
    <property type="entry name" value="WecB-like"/>
</dbReference>
<sequence length="382" mass="41402">MGNIKVMVVFGTRPEAIKMAPVVSRLRDTPGVDTLVAVTAQHRQMLDQVLELFSITPDDDLDVMEPGQTLPGLFNRILSGMTGVLEQRRPDLVLVHGDTSTTFASALAAFYARIPVGHVEAGLRTGNLHAPWPEEANRRLTAPLTSLHFAPTERSSANLLSEGTPASSVSVTGNTVIDALLDVVDKIESQPALRDDLAARFPFLDPAKRLVLVTGHRRENFGDGFEQICGALAELADRGDVQVVYPVHLNPNVQEPVKRILADKPGVVLIEPQDYLPFVYLMSRAHLILTDSGGVQEEAPSLGKPVLVMRETTERPEAVEAGTVQLVGTDRARIVAAATRLLDEPEAYEAMSKAHNPYGDGRAAGRIAAVIARFAETLRPVR</sequence>
<dbReference type="SUPFAM" id="SSF53756">
    <property type="entry name" value="UDP-Glycosyltransferase/glycogen phosphorylase"/>
    <property type="match status" value="1"/>
</dbReference>
<evidence type="ECO:0000256" key="2">
    <source>
        <dbReference type="ARBA" id="ARBA00036080"/>
    </source>
</evidence>
<accession>A0ABP7MWH2</accession>
<dbReference type="Proteomes" id="UP001501727">
    <property type="component" value="Unassembled WGS sequence"/>
</dbReference>
<dbReference type="NCBIfam" id="TIGR00236">
    <property type="entry name" value="wecB"/>
    <property type="match status" value="1"/>
</dbReference>
<name>A0ABP7MWH2_9GAMM</name>
<comment type="similarity">
    <text evidence="3 5">Belongs to the UDP-N-acetylglucosamine 2-epimerase family.</text>
</comment>
<protein>
    <recommendedName>
        <fullName evidence="4">UDP-N-acetylglucosamine 2-epimerase (non-hydrolyzing)</fullName>
        <ecNumber evidence="4">5.1.3.14</ecNumber>
    </recommendedName>
</protein>
<proteinExistence type="inferred from homology"/>
<evidence type="ECO:0000313" key="8">
    <source>
        <dbReference type="Proteomes" id="UP001501727"/>
    </source>
</evidence>
<keyword evidence="1 5" id="KW-0413">Isomerase</keyword>
<dbReference type="Gene3D" id="3.40.50.2000">
    <property type="entry name" value="Glycogen Phosphorylase B"/>
    <property type="match status" value="2"/>
</dbReference>
<evidence type="ECO:0000256" key="5">
    <source>
        <dbReference type="RuleBase" id="RU003513"/>
    </source>
</evidence>